<dbReference type="InterPro" id="IPR050482">
    <property type="entry name" value="Sensor_HK_TwoCompSys"/>
</dbReference>
<evidence type="ECO:0008006" key="9">
    <source>
        <dbReference type="Google" id="ProtNLM"/>
    </source>
</evidence>
<dbReference type="Pfam" id="PF02518">
    <property type="entry name" value="HATPase_c"/>
    <property type="match status" value="1"/>
</dbReference>
<evidence type="ECO:0000259" key="6">
    <source>
        <dbReference type="Pfam" id="PF07730"/>
    </source>
</evidence>
<dbReference type="Gene3D" id="1.20.5.1930">
    <property type="match status" value="1"/>
</dbReference>
<feature type="transmembrane region" description="Helical" evidence="4">
    <location>
        <begin position="6"/>
        <end position="26"/>
    </location>
</feature>
<keyword evidence="1" id="KW-0808">Transferase</keyword>
<dbReference type="PANTHER" id="PTHR24421">
    <property type="entry name" value="NITRATE/NITRITE SENSOR PROTEIN NARX-RELATED"/>
    <property type="match status" value="1"/>
</dbReference>
<evidence type="ECO:0000256" key="2">
    <source>
        <dbReference type="ARBA" id="ARBA00022777"/>
    </source>
</evidence>
<dbReference type="InterPro" id="IPR003594">
    <property type="entry name" value="HATPase_dom"/>
</dbReference>
<evidence type="ECO:0000313" key="7">
    <source>
        <dbReference type="EMBL" id="MFK2853087.1"/>
    </source>
</evidence>
<keyword evidence="4" id="KW-0472">Membrane</keyword>
<sequence length="283" mass="32376">MQIQSFAMVSIVTVMLCLIAIATFQYRKMVNTLRDRLEVRHAERERIARELHDTFLQGIQGLILFFETVPDRIPNEDPYREKVVQALDRARNVIVDGRDRLQDLHTRDYAASDLTIFFDTFGKELTEQWPARFRVMRDGVQRNVDPYICEEIYFIGREALLNAFQHAKAANIELEIAYGAKQLSLCIRDDGLGIDPKIARMGHRPGHWGLVGMRERAVGIHSRLMIRMRPGPGTEIELVVPSGVAYAHPHRVRRSPPRGRSVGFLHPVLRGSPHGGKDSCMTW</sequence>
<accession>A0ABW8ID49</accession>
<feature type="domain" description="Signal transduction histidine kinase subgroup 3 dimerisation and phosphoacceptor" evidence="6">
    <location>
        <begin position="43"/>
        <end position="107"/>
    </location>
</feature>
<keyword evidence="3" id="KW-0902">Two-component regulatory system</keyword>
<dbReference type="SUPFAM" id="SSF55874">
    <property type="entry name" value="ATPase domain of HSP90 chaperone/DNA topoisomerase II/histidine kinase"/>
    <property type="match status" value="1"/>
</dbReference>
<keyword evidence="4" id="KW-1133">Transmembrane helix</keyword>
<dbReference type="Gene3D" id="3.30.565.10">
    <property type="entry name" value="Histidine kinase-like ATPase, C-terminal domain"/>
    <property type="match status" value="1"/>
</dbReference>
<dbReference type="InterPro" id="IPR011712">
    <property type="entry name" value="Sig_transdc_His_kin_sub3_dim/P"/>
</dbReference>
<reference evidence="7 8" key="1">
    <citation type="submission" date="2020-10" db="EMBL/GenBank/DDBJ databases">
        <title>Phylogeny of dyella-like bacteria.</title>
        <authorList>
            <person name="Fu J."/>
        </authorList>
    </citation>
    <scope>NUCLEOTIDE SEQUENCE [LARGE SCALE GENOMIC DNA]</scope>
    <source>
        <strain evidence="7 8">DHG40</strain>
    </source>
</reference>
<keyword evidence="4" id="KW-0812">Transmembrane</keyword>
<evidence type="ECO:0000313" key="8">
    <source>
        <dbReference type="Proteomes" id="UP001620409"/>
    </source>
</evidence>
<feature type="domain" description="Histidine kinase/HSP90-like ATPase" evidence="5">
    <location>
        <begin position="155"/>
        <end position="241"/>
    </location>
</feature>
<keyword evidence="8" id="KW-1185">Reference proteome</keyword>
<dbReference type="CDD" id="cd16917">
    <property type="entry name" value="HATPase_UhpB-NarQ-NarX-like"/>
    <property type="match status" value="1"/>
</dbReference>
<dbReference type="EMBL" id="JADIKI010000020">
    <property type="protein sequence ID" value="MFK2853087.1"/>
    <property type="molecule type" value="Genomic_DNA"/>
</dbReference>
<dbReference type="Pfam" id="PF07730">
    <property type="entry name" value="HisKA_3"/>
    <property type="match status" value="1"/>
</dbReference>
<organism evidence="7 8">
    <name type="scientific">Dyella humi</name>
    <dbReference type="NCBI Taxonomy" id="1770547"/>
    <lineage>
        <taxon>Bacteria</taxon>
        <taxon>Pseudomonadati</taxon>
        <taxon>Pseudomonadota</taxon>
        <taxon>Gammaproteobacteria</taxon>
        <taxon>Lysobacterales</taxon>
        <taxon>Rhodanobacteraceae</taxon>
        <taxon>Dyella</taxon>
    </lineage>
</organism>
<evidence type="ECO:0000256" key="3">
    <source>
        <dbReference type="ARBA" id="ARBA00023012"/>
    </source>
</evidence>
<gene>
    <name evidence="7" type="ORF">ISP18_00580</name>
</gene>
<dbReference type="RefSeq" id="WP_380016034.1">
    <property type="nucleotide sequence ID" value="NZ_JADIKI010000020.1"/>
</dbReference>
<evidence type="ECO:0000259" key="5">
    <source>
        <dbReference type="Pfam" id="PF02518"/>
    </source>
</evidence>
<evidence type="ECO:0000256" key="4">
    <source>
        <dbReference type="SAM" id="Phobius"/>
    </source>
</evidence>
<proteinExistence type="predicted"/>
<dbReference type="InterPro" id="IPR036890">
    <property type="entry name" value="HATPase_C_sf"/>
</dbReference>
<evidence type="ECO:0000256" key="1">
    <source>
        <dbReference type="ARBA" id="ARBA00022679"/>
    </source>
</evidence>
<comment type="caution">
    <text evidence="7">The sequence shown here is derived from an EMBL/GenBank/DDBJ whole genome shotgun (WGS) entry which is preliminary data.</text>
</comment>
<dbReference type="PANTHER" id="PTHR24421:SF62">
    <property type="entry name" value="SENSORY TRANSDUCTION HISTIDINE KINASE"/>
    <property type="match status" value="1"/>
</dbReference>
<dbReference type="Proteomes" id="UP001620409">
    <property type="component" value="Unassembled WGS sequence"/>
</dbReference>
<protein>
    <recommendedName>
        <fullName evidence="9">Histidine kinase/HSP90-like ATPase domain-containing protein</fullName>
    </recommendedName>
</protein>
<name>A0ABW8ID49_9GAMM</name>
<keyword evidence="2" id="KW-0418">Kinase</keyword>